<feature type="non-terminal residue" evidence="1">
    <location>
        <position position="1"/>
    </location>
</feature>
<reference evidence="1" key="1">
    <citation type="submission" date="2018-05" db="EMBL/GenBank/DDBJ databases">
        <authorList>
            <person name="Lanie J.A."/>
            <person name="Ng W.-L."/>
            <person name="Kazmierczak K.M."/>
            <person name="Andrzejewski T.M."/>
            <person name="Davidsen T.M."/>
            <person name="Wayne K.J."/>
            <person name="Tettelin H."/>
            <person name="Glass J.I."/>
            <person name="Rusch D."/>
            <person name="Podicherti R."/>
            <person name="Tsui H.-C.T."/>
            <person name="Winkler M.E."/>
        </authorList>
    </citation>
    <scope>NUCLEOTIDE SEQUENCE</scope>
</reference>
<dbReference type="EMBL" id="UINC01079694">
    <property type="protein sequence ID" value="SVC21940.1"/>
    <property type="molecule type" value="Genomic_DNA"/>
</dbReference>
<name>A0A382KBU6_9ZZZZ</name>
<gene>
    <name evidence="1" type="ORF">METZ01_LOCUS274794</name>
</gene>
<protein>
    <submittedName>
        <fullName evidence="1">Uncharacterized protein</fullName>
    </submittedName>
</protein>
<accession>A0A382KBU6</accession>
<evidence type="ECO:0000313" key="1">
    <source>
        <dbReference type="EMBL" id="SVC21940.1"/>
    </source>
</evidence>
<sequence length="62" mass="7104">VPFRMIVPVRINIGDDRFVVVKVLVDKPYEEFAFNLSGGLNPEDVIFNPRNAVLAEIEEESW</sequence>
<dbReference type="AlphaFoldDB" id="A0A382KBU6"/>
<proteinExistence type="predicted"/>
<organism evidence="1">
    <name type="scientific">marine metagenome</name>
    <dbReference type="NCBI Taxonomy" id="408172"/>
    <lineage>
        <taxon>unclassified sequences</taxon>
        <taxon>metagenomes</taxon>
        <taxon>ecological metagenomes</taxon>
    </lineage>
</organism>